<proteinExistence type="predicted"/>
<keyword evidence="3" id="KW-1185">Reference proteome</keyword>
<evidence type="ECO:0000256" key="1">
    <source>
        <dbReference type="SAM" id="SignalP"/>
    </source>
</evidence>
<dbReference type="EMBL" id="KZ613468">
    <property type="protein sequence ID" value="PMD26400.1"/>
    <property type="molecule type" value="Genomic_DNA"/>
</dbReference>
<dbReference type="STRING" id="1745343.A0A2J6QJH0"/>
<dbReference type="InterPro" id="IPR005197">
    <property type="entry name" value="Glyco_hydro_71"/>
</dbReference>
<evidence type="ECO:0000313" key="2">
    <source>
        <dbReference type="EMBL" id="PMD26400.1"/>
    </source>
</evidence>
<name>A0A2J6QJH0_9HELO</name>
<sequence length="636" mass="68433">MHFSSLSFVLTAALCLFGRVQAKNVFAHYMVGTVTQEHAQLDIDDAMNMGLDGFALNIGDTTQAFISMDVYASGATCYSTCYPLASCAQGSCNGPYDSPDIFTWALGSSAYYLGSNGLPMISTFSSGGFTDTLWLAWKQSLANQMYFIPDFDETTGYYGGENSYSGWYYYWETWSTVFSVGKPLGPLDETVMFGARAEGKGYMMVQMSFAAVQTRMAAILGMGVSFRPDFIQVQTWNDGPESHYIGNIWPEQNTDSIPAMYMGPGWDHTAWQPIFKSFIAAWKADGDASTMTLGDCEPYAVGAMWYRTILMGWNCYNDDGGVDNKSPKMVYEKPDGYDVGEDAINWAFIIDSGISDGYQIRIVSNESVLQTVAAVDGLNAGYVVGMQQGNQRVELVDPNGVVAASAIGTICVLTNCPDTIYNMNYQVAPLKFLNTDAIFCGYNPGDLMPVRLTKAAERDAVTSSVTFAVAISSSQVIVGEFSGQLLQDSIVTAFNESCEGLLCATNTQVAFDNTNYSEGGTDGVSTGTLNGHPMTRTCVYHTINVCNMAGSVSVQIQQSASDNNQVSILGWIDVTAAFEGSIQPFDCAAVVGTITSFLGPFAGVPEAQAAAMIRYLGEVSTTCTDGEAVLSSGLGI</sequence>
<dbReference type="Proteomes" id="UP000235672">
    <property type="component" value="Unassembled WGS sequence"/>
</dbReference>
<feature type="signal peptide" evidence="1">
    <location>
        <begin position="1"/>
        <end position="22"/>
    </location>
</feature>
<keyword evidence="1" id="KW-0732">Signal</keyword>
<accession>A0A2J6QJH0</accession>
<dbReference type="OrthoDB" id="3257981at2759"/>
<dbReference type="GO" id="GO:0051118">
    <property type="term" value="F:glucan endo-1,3-alpha-glucosidase activity"/>
    <property type="evidence" value="ECO:0007669"/>
    <property type="project" value="InterPro"/>
</dbReference>
<dbReference type="AlphaFoldDB" id="A0A2J6QJH0"/>
<organism evidence="2 3">
    <name type="scientific">Hyaloscypha hepaticicola</name>
    <dbReference type="NCBI Taxonomy" id="2082293"/>
    <lineage>
        <taxon>Eukaryota</taxon>
        <taxon>Fungi</taxon>
        <taxon>Dikarya</taxon>
        <taxon>Ascomycota</taxon>
        <taxon>Pezizomycotina</taxon>
        <taxon>Leotiomycetes</taxon>
        <taxon>Helotiales</taxon>
        <taxon>Hyaloscyphaceae</taxon>
        <taxon>Hyaloscypha</taxon>
    </lineage>
</organism>
<keyword evidence="2" id="KW-0378">Hydrolase</keyword>
<reference evidence="2 3" key="1">
    <citation type="submission" date="2016-05" db="EMBL/GenBank/DDBJ databases">
        <title>A degradative enzymes factory behind the ericoid mycorrhizal symbiosis.</title>
        <authorList>
            <consortium name="DOE Joint Genome Institute"/>
            <person name="Martino E."/>
            <person name="Morin E."/>
            <person name="Grelet G."/>
            <person name="Kuo A."/>
            <person name="Kohler A."/>
            <person name="Daghino S."/>
            <person name="Barry K."/>
            <person name="Choi C."/>
            <person name="Cichocki N."/>
            <person name="Clum A."/>
            <person name="Copeland A."/>
            <person name="Hainaut M."/>
            <person name="Haridas S."/>
            <person name="Labutti K."/>
            <person name="Lindquist E."/>
            <person name="Lipzen A."/>
            <person name="Khouja H.-R."/>
            <person name="Murat C."/>
            <person name="Ohm R."/>
            <person name="Olson A."/>
            <person name="Spatafora J."/>
            <person name="Veneault-Fourrey C."/>
            <person name="Henrissat B."/>
            <person name="Grigoriev I."/>
            <person name="Martin F."/>
            <person name="Perotto S."/>
        </authorList>
    </citation>
    <scope>NUCLEOTIDE SEQUENCE [LARGE SCALE GENOMIC DNA]</scope>
    <source>
        <strain evidence="2 3">UAMH 7357</strain>
    </source>
</reference>
<gene>
    <name evidence="2" type="ORF">NA56DRAFT_744569</name>
</gene>
<dbReference type="Pfam" id="PF03659">
    <property type="entry name" value="Glyco_hydro_71"/>
    <property type="match status" value="1"/>
</dbReference>
<protein>
    <submittedName>
        <fullName evidence="2">Glycoside hydrolase family 71 protein</fullName>
    </submittedName>
</protein>
<evidence type="ECO:0000313" key="3">
    <source>
        <dbReference type="Proteomes" id="UP000235672"/>
    </source>
</evidence>
<feature type="chain" id="PRO_5014476262" evidence="1">
    <location>
        <begin position="23"/>
        <end position="636"/>
    </location>
</feature>